<dbReference type="GO" id="GO:0006260">
    <property type="term" value="P:DNA replication"/>
    <property type="evidence" value="ECO:0007669"/>
    <property type="project" value="UniProtKB-UniRule"/>
</dbReference>
<dbReference type="Gene3D" id="1.20.1050.90">
    <property type="entry name" value="RecF/RecN/SMC, N-terminal domain"/>
    <property type="match status" value="1"/>
</dbReference>
<protein>
    <recommendedName>
        <fullName evidence="3 9">DNA replication and repair protein RecF</fullName>
    </recommendedName>
</protein>
<feature type="domain" description="RecF/RecN/SMC N-terminal" evidence="11">
    <location>
        <begin position="3"/>
        <end position="337"/>
    </location>
</feature>
<keyword evidence="8 9" id="KW-0238">DNA-binding</keyword>
<dbReference type="GO" id="GO:0000731">
    <property type="term" value="P:DNA synthesis involved in DNA repair"/>
    <property type="evidence" value="ECO:0007669"/>
    <property type="project" value="TreeGrafter"/>
</dbReference>
<dbReference type="SUPFAM" id="SSF52540">
    <property type="entry name" value="P-loop containing nucleoside triphosphate hydrolases"/>
    <property type="match status" value="1"/>
</dbReference>
<dbReference type="HAMAP" id="MF_00365">
    <property type="entry name" value="RecF"/>
    <property type="match status" value="1"/>
</dbReference>
<evidence type="ECO:0000256" key="7">
    <source>
        <dbReference type="ARBA" id="ARBA00022840"/>
    </source>
</evidence>
<sequence length="362" mass="41507">MHITHLDIRNFRNLKHIELHPSKGVNILSGANSSGKTSFLEAIYLLGLGRSFRTVQLISAIQAGMESLRVVAKVKQVGGSHTAGVEFGPAGFRARINKDTVKKRSQLATQLPLLYMSSYSHVVLDGGPRYRRQWLDWSLFHLEPGFHDLWWCYQRTLKQRNHVLRVHKPSWQQEINAWNKKLSTYGEQITSLREAILFKLQDSVSQLFTALAHQPISPVTMEFKQGWARTVRLEEILNESLNYDRAAGYTRYGPHRAEVAFYVDGKDVREILSRGQQKVFCYSLALSQANLLYRTKEQNCIFLIDDFTSELDADHRKRLLTLLNKLGMQVFATTIESLGSEIKAHPNIKEFHVKLGQVEEMV</sequence>
<comment type="subcellular location">
    <subcellularLocation>
        <location evidence="1 9 10">Cytoplasm</location>
    </subcellularLocation>
</comment>
<keyword evidence="6 9" id="KW-0547">Nucleotide-binding</keyword>
<feature type="binding site" evidence="9">
    <location>
        <begin position="30"/>
        <end position="37"/>
    </location>
    <ligand>
        <name>ATP</name>
        <dbReference type="ChEBI" id="CHEBI:30616"/>
    </ligand>
</feature>
<evidence type="ECO:0000259" key="11">
    <source>
        <dbReference type="Pfam" id="PF02463"/>
    </source>
</evidence>
<dbReference type="PROSITE" id="PS00618">
    <property type="entry name" value="RECF_2"/>
    <property type="match status" value="1"/>
</dbReference>
<evidence type="ECO:0000256" key="9">
    <source>
        <dbReference type="HAMAP-Rule" id="MF_00365"/>
    </source>
</evidence>
<proteinExistence type="inferred from homology"/>
<accession>A0A0E2Z6K6</accession>
<dbReference type="InterPro" id="IPR027417">
    <property type="entry name" value="P-loop_NTPase"/>
</dbReference>
<keyword evidence="7 9" id="KW-0067">ATP-binding</keyword>
<dbReference type="GO" id="GO:0005737">
    <property type="term" value="C:cytoplasm"/>
    <property type="evidence" value="ECO:0007669"/>
    <property type="project" value="UniProtKB-SubCell"/>
</dbReference>
<keyword evidence="9 10" id="KW-0742">SOS response</keyword>
<dbReference type="Gene3D" id="3.40.50.300">
    <property type="entry name" value="P-loop containing nucleotide triphosphate hydrolases"/>
    <property type="match status" value="1"/>
</dbReference>
<keyword evidence="9 10" id="KW-0227">DNA damage</keyword>
<organism evidence="12 13">
    <name type="scientific">Nitrosococcus oceani C-27</name>
    <dbReference type="NCBI Taxonomy" id="314279"/>
    <lineage>
        <taxon>Bacteria</taxon>
        <taxon>Pseudomonadati</taxon>
        <taxon>Pseudomonadota</taxon>
        <taxon>Gammaproteobacteria</taxon>
        <taxon>Chromatiales</taxon>
        <taxon>Chromatiaceae</taxon>
        <taxon>Nitrosococcus</taxon>
    </lineage>
</organism>
<dbReference type="PANTHER" id="PTHR32182">
    <property type="entry name" value="DNA REPLICATION AND REPAIR PROTEIN RECF"/>
    <property type="match status" value="1"/>
</dbReference>
<evidence type="ECO:0000256" key="2">
    <source>
        <dbReference type="ARBA" id="ARBA00008016"/>
    </source>
</evidence>
<dbReference type="Pfam" id="PF02463">
    <property type="entry name" value="SMC_N"/>
    <property type="match status" value="1"/>
</dbReference>
<dbReference type="GO" id="GO:0006302">
    <property type="term" value="P:double-strand break repair"/>
    <property type="evidence" value="ECO:0007669"/>
    <property type="project" value="TreeGrafter"/>
</dbReference>
<dbReference type="GO" id="GO:0005524">
    <property type="term" value="F:ATP binding"/>
    <property type="evidence" value="ECO:0007669"/>
    <property type="project" value="UniProtKB-UniRule"/>
</dbReference>
<gene>
    <name evidence="9" type="primary">recF</name>
    <name evidence="12" type="ORF">IB75_00015</name>
</gene>
<dbReference type="GO" id="GO:0009432">
    <property type="term" value="P:SOS response"/>
    <property type="evidence" value="ECO:0007669"/>
    <property type="project" value="UniProtKB-UniRule"/>
</dbReference>
<name>A0A0E2Z6K6_9GAMM</name>
<keyword evidence="4 9" id="KW-0963">Cytoplasm</keyword>
<comment type="similarity">
    <text evidence="2 9 10">Belongs to the RecF family.</text>
</comment>
<comment type="function">
    <text evidence="9 10">The RecF protein is involved in DNA metabolism; it is required for DNA replication and normal SOS inducibility. RecF binds preferentially to single-stranded, linear DNA. It also seems to bind ATP.</text>
</comment>
<evidence type="ECO:0000256" key="6">
    <source>
        <dbReference type="ARBA" id="ARBA00022741"/>
    </source>
</evidence>
<dbReference type="InterPro" id="IPR001238">
    <property type="entry name" value="DNA-binding_RecF"/>
</dbReference>
<comment type="caution">
    <text evidence="12">The sequence shown here is derived from an EMBL/GenBank/DDBJ whole genome shotgun (WGS) entry which is preliminary data.</text>
</comment>
<dbReference type="InterPro" id="IPR018078">
    <property type="entry name" value="DNA-binding_RecF_CS"/>
</dbReference>
<dbReference type="AlphaFoldDB" id="A0A0E2Z6K6"/>
<dbReference type="GO" id="GO:0003697">
    <property type="term" value="F:single-stranded DNA binding"/>
    <property type="evidence" value="ECO:0007669"/>
    <property type="project" value="UniProtKB-UniRule"/>
</dbReference>
<dbReference type="PANTHER" id="PTHR32182:SF0">
    <property type="entry name" value="DNA REPLICATION AND REPAIR PROTEIN RECF"/>
    <property type="match status" value="1"/>
</dbReference>
<evidence type="ECO:0000256" key="1">
    <source>
        <dbReference type="ARBA" id="ARBA00004496"/>
    </source>
</evidence>
<dbReference type="HOGENOM" id="CLU_040267_0_0_6"/>
<evidence type="ECO:0000313" key="13">
    <source>
        <dbReference type="Proteomes" id="UP000028839"/>
    </source>
</evidence>
<keyword evidence="9 10" id="KW-0234">DNA repair</keyword>
<dbReference type="Proteomes" id="UP000028839">
    <property type="component" value="Unassembled WGS sequence"/>
</dbReference>
<dbReference type="NCBIfam" id="TIGR00611">
    <property type="entry name" value="recf"/>
    <property type="match status" value="1"/>
</dbReference>
<dbReference type="InterPro" id="IPR003395">
    <property type="entry name" value="RecF/RecN/SMC_N"/>
</dbReference>
<dbReference type="EMBL" id="JPGN01000001">
    <property type="protein sequence ID" value="KFI20986.1"/>
    <property type="molecule type" value="Genomic_DNA"/>
</dbReference>
<evidence type="ECO:0000256" key="10">
    <source>
        <dbReference type="RuleBase" id="RU000578"/>
    </source>
</evidence>
<evidence type="ECO:0000256" key="5">
    <source>
        <dbReference type="ARBA" id="ARBA00022705"/>
    </source>
</evidence>
<evidence type="ECO:0000256" key="8">
    <source>
        <dbReference type="ARBA" id="ARBA00023125"/>
    </source>
</evidence>
<evidence type="ECO:0000256" key="4">
    <source>
        <dbReference type="ARBA" id="ARBA00022490"/>
    </source>
</evidence>
<evidence type="ECO:0000256" key="3">
    <source>
        <dbReference type="ARBA" id="ARBA00020170"/>
    </source>
</evidence>
<keyword evidence="5 9" id="KW-0235">DNA replication</keyword>
<dbReference type="InterPro" id="IPR042174">
    <property type="entry name" value="RecF_2"/>
</dbReference>
<evidence type="ECO:0000313" key="12">
    <source>
        <dbReference type="EMBL" id="KFI20986.1"/>
    </source>
</evidence>
<reference evidence="12 13" key="1">
    <citation type="submission" date="2014-07" db="EMBL/GenBank/DDBJ databases">
        <title>Comparative analysis of Nitrosococcus oceani genome inventories of strains from Pacific and Atlantic gyres.</title>
        <authorList>
            <person name="Lim C.K."/>
            <person name="Wang L."/>
            <person name="Sayavedra-Soto L.A."/>
            <person name="Klotz M.G."/>
        </authorList>
    </citation>
    <scope>NUCLEOTIDE SEQUENCE [LARGE SCALE GENOMIC DNA]</scope>
    <source>
        <strain evidence="12 13">C-27</strain>
    </source>
</reference>